<dbReference type="PROSITE" id="PS00445">
    <property type="entry name" value="FGGY_KINASES_2"/>
    <property type="match status" value="1"/>
</dbReference>
<feature type="domain" description="Carbohydrate kinase FGGY N-terminal" evidence="8">
    <location>
        <begin position="3"/>
        <end position="231"/>
    </location>
</feature>
<keyword evidence="5" id="KW-0067">ATP-binding</keyword>
<evidence type="ECO:0000256" key="5">
    <source>
        <dbReference type="ARBA" id="ARBA00022840"/>
    </source>
</evidence>
<dbReference type="Gene3D" id="3.30.420.40">
    <property type="match status" value="2"/>
</dbReference>
<dbReference type="GO" id="GO:0005829">
    <property type="term" value="C:cytosol"/>
    <property type="evidence" value="ECO:0007669"/>
    <property type="project" value="TreeGrafter"/>
</dbReference>
<keyword evidence="2 7" id="KW-0808">Transferase</keyword>
<dbReference type="InterPro" id="IPR018485">
    <property type="entry name" value="FGGY_C"/>
</dbReference>
<protein>
    <recommendedName>
        <fullName evidence="6">ATP:glycerol 3-phosphotransferase</fullName>
    </recommendedName>
</protein>
<dbReference type="InterPro" id="IPR018484">
    <property type="entry name" value="FGGY_N"/>
</dbReference>
<keyword evidence="11" id="KW-1185">Reference proteome</keyword>
<comment type="caution">
    <text evidence="10">The sequence shown here is derived from an EMBL/GenBank/DDBJ whole genome shotgun (WGS) entry which is preliminary data.</text>
</comment>
<dbReference type="PIRSF" id="PIRSF000538">
    <property type="entry name" value="GlpK"/>
    <property type="match status" value="1"/>
</dbReference>
<sequence length="471" mass="49155">MLIAAIDQGTTSTRVLVADTDAGTAEIAYSIRHRQTHPAPGLVEHDPEELLANIRACLAAAGPVDAIAIANQGESCLAWDAETGAALSPVIVWQDNRTAETLATLGDAGAALALERAGLPLDPYFSAAKLGSILTSSPEAQAAHAAGRLRLGTTDAFFLDRLAGVFATDVTTASRTSLMNLVTAQWDTDLCAMFGVPVECLPEIRTTVGGFGSYEGLPIVAAMVDQQAALYGHGCRKPGDAKITFGTGAFALAVTGGDIVRAPEMGLLPTVAWATAEGRLYAVDGGVYDAGSAIEWAGRIGLVDDLSELDAFEGEAAIDQGLVFVPALSGLACPYWDRSAASLFLGMSGATTKQDMRKALLEGVALRAAEVVAAIAKRAPIGPEISIDGGLARSRYFAQFLADSLSREVVVSDFDERTAFGAAALAALAFGIELEPPAGAKSRRFTPRAEGVEVRRARFADAVSRCRNWRG</sequence>
<dbReference type="EMBL" id="BSFI01000008">
    <property type="protein sequence ID" value="GLK68324.1"/>
    <property type="molecule type" value="Genomic_DNA"/>
</dbReference>
<gene>
    <name evidence="10" type="ORF">GCM10008179_19620</name>
</gene>
<dbReference type="InterPro" id="IPR043129">
    <property type="entry name" value="ATPase_NBD"/>
</dbReference>
<evidence type="ECO:0000259" key="9">
    <source>
        <dbReference type="Pfam" id="PF02782"/>
    </source>
</evidence>
<dbReference type="GO" id="GO:0004370">
    <property type="term" value="F:glycerol kinase activity"/>
    <property type="evidence" value="ECO:0007669"/>
    <property type="project" value="TreeGrafter"/>
</dbReference>
<evidence type="ECO:0000256" key="1">
    <source>
        <dbReference type="ARBA" id="ARBA00009156"/>
    </source>
</evidence>
<dbReference type="GO" id="GO:0005524">
    <property type="term" value="F:ATP binding"/>
    <property type="evidence" value="ECO:0007669"/>
    <property type="project" value="UniProtKB-KW"/>
</dbReference>
<dbReference type="RefSeq" id="WP_271168570.1">
    <property type="nucleotide sequence ID" value="NZ_BSFI01000008.1"/>
</dbReference>
<comment type="similarity">
    <text evidence="1 7">Belongs to the FGGY kinase family.</text>
</comment>
<organism evidence="10 11">
    <name type="scientific">Hansschlegelia plantiphila</name>
    <dbReference type="NCBI Taxonomy" id="374655"/>
    <lineage>
        <taxon>Bacteria</taxon>
        <taxon>Pseudomonadati</taxon>
        <taxon>Pseudomonadota</taxon>
        <taxon>Alphaproteobacteria</taxon>
        <taxon>Hyphomicrobiales</taxon>
        <taxon>Methylopilaceae</taxon>
        <taxon>Hansschlegelia</taxon>
    </lineage>
</organism>
<dbReference type="Proteomes" id="UP001143372">
    <property type="component" value="Unassembled WGS sequence"/>
</dbReference>
<evidence type="ECO:0000256" key="3">
    <source>
        <dbReference type="ARBA" id="ARBA00022741"/>
    </source>
</evidence>
<evidence type="ECO:0000256" key="7">
    <source>
        <dbReference type="RuleBase" id="RU003733"/>
    </source>
</evidence>
<evidence type="ECO:0000259" key="8">
    <source>
        <dbReference type="Pfam" id="PF00370"/>
    </source>
</evidence>
<evidence type="ECO:0000256" key="2">
    <source>
        <dbReference type="ARBA" id="ARBA00022679"/>
    </source>
</evidence>
<reference evidence="10" key="2">
    <citation type="submission" date="2023-01" db="EMBL/GenBank/DDBJ databases">
        <authorList>
            <person name="Sun Q."/>
            <person name="Evtushenko L."/>
        </authorList>
    </citation>
    <scope>NUCLEOTIDE SEQUENCE</scope>
    <source>
        <strain evidence="10">VKM B-2347</strain>
    </source>
</reference>
<evidence type="ECO:0000313" key="10">
    <source>
        <dbReference type="EMBL" id="GLK68324.1"/>
    </source>
</evidence>
<evidence type="ECO:0000256" key="6">
    <source>
        <dbReference type="ARBA" id="ARBA00043149"/>
    </source>
</evidence>
<dbReference type="GO" id="GO:0019563">
    <property type="term" value="P:glycerol catabolic process"/>
    <property type="evidence" value="ECO:0007669"/>
    <property type="project" value="TreeGrafter"/>
</dbReference>
<dbReference type="PANTHER" id="PTHR10196:SF69">
    <property type="entry name" value="GLYCEROL KINASE"/>
    <property type="match status" value="1"/>
</dbReference>
<feature type="domain" description="Carbohydrate kinase FGGY C-terminal" evidence="9">
    <location>
        <begin position="241"/>
        <end position="429"/>
    </location>
</feature>
<keyword evidence="4 7" id="KW-0418">Kinase</keyword>
<dbReference type="Pfam" id="PF00370">
    <property type="entry name" value="FGGY_N"/>
    <property type="match status" value="1"/>
</dbReference>
<evidence type="ECO:0000313" key="11">
    <source>
        <dbReference type="Proteomes" id="UP001143372"/>
    </source>
</evidence>
<accession>A0A9W6J2Y0</accession>
<dbReference type="InterPro" id="IPR000577">
    <property type="entry name" value="Carb_kinase_FGGY"/>
</dbReference>
<name>A0A9W6J2Y0_9HYPH</name>
<dbReference type="Pfam" id="PF02782">
    <property type="entry name" value="FGGY_C"/>
    <property type="match status" value="1"/>
</dbReference>
<dbReference type="SUPFAM" id="SSF53067">
    <property type="entry name" value="Actin-like ATPase domain"/>
    <property type="match status" value="2"/>
</dbReference>
<keyword evidence="3" id="KW-0547">Nucleotide-binding</keyword>
<reference evidence="10" key="1">
    <citation type="journal article" date="2014" name="Int. J. Syst. Evol. Microbiol.">
        <title>Complete genome sequence of Corynebacterium casei LMG S-19264T (=DSM 44701T), isolated from a smear-ripened cheese.</title>
        <authorList>
            <consortium name="US DOE Joint Genome Institute (JGI-PGF)"/>
            <person name="Walter F."/>
            <person name="Albersmeier A."/>
            <person name="Kalinowski J."/>
            <person name="Ruckert C."/>
        </authorList>
    </citation>
    <scope>NUCLEOTIDE SEQUENCE</scope>
    <source>
        <strain evidence="10">VKM B-2347</strain>
    </source>
</reference>
<dbReference type="PANTHER" id="PTHR10196">
    <property type="entry name" value="SUGAR KINASE"/>
    <property type="match status" value="1"/>
</dbReference>
<proteinExistence type="inferred from homology"/>
<dbReference type="AlphaFoldDB" id="A0A9W6J2Y0"/>
<evidence type="ECO:0000256" key="4">
    <source>
        <dbReference type="ARBA" id="ARBA00022777"/>
    </source>
</evidence>
<dbReference type="InterPro" id="IPR018483">
    <property type="entry name" value="Carb_kinase_FGGY_CS"/>
</dbReference>